<gene>
    <name evidence="1" type="ORF">PENSUB_4291</name>
</gene>
<dbReference type="EMBL" id="MNBE01000366">
    <property type="protein sequence ID" value="OKP10295.1"/>
    <property type="molecule type" value="Genomic_DNA"/>
</dbReference>
<evidence type="ECO:0000313" key="1">
    <source>
        <dbReference type="EMBL" id="OKP10295.1"/>
    </source>
</evidence>
<protein>
    <submittedName>
        <fullName evidence="1">Uncharacterized protein</fullName>
    </submittedName>
</protein>
<dbReference type="OrthoDB" id="3552169at2759"/>
<dbReference type="Proteomes" id="UP000186955">
    <property type="component" value="Unassembled WGS sequence"/>
</dbReference>
<sequence>MSSPQGQRIQASCVTIWGSGDYDIDVETDDWASYYAVVKKDFGSSFGPPLTITGICQSEVHAWSELDRMLGLWAKVIQSGEPMTEEQSLEIFGGPNGRNKPILRQFFAETKKRRMEPDGKST</sequence>
<proteinExistence type="predicted"/>
<accession>A0A1Q5UCU5</accession>
<dbReference type="AlphaFoldDB" id="A0A1Q5UCU5"/>
<organism evidence="1 2">
    <name type="scientific">Penicillium subrubescens</name>
    <dbReference type="NCBI Taxonomy" id="1316194"/>
    <lineage>
        <taxon>Eukaryota</taxon>
        <taxon>Fungi</taxon>
        <taxon>Dikarya</taxon>
        <taxon>Ascomycota</taxon>
        <taxon>Pezizomycotina</taxon>
        <taxon>Eurotiomycetes</taxon>
        <taxon>Eurotiomycetidae</taxon>
        <taxon>Eurotiales</taxon>
        <taxon>Aspergillaceae</taxon>
        <taxon>Penicillium</taxon>
    </lineage>
</organism>
<reference evidence="1 2" key="1">
    <citation type="submission" date="2016-10" db="EMBL/GenBank/DDBJ databases">
        <title>Genome sequence of the ascomycete fungus Penicillium subrubescens.</title>
        <authorList>
            <person name="De Vries R.P."/>
            <person name="Peng M."/>
            <person name="Dilokpimol A."/>
            <person name="Hilden K."/>
            <person name="Makela M.R."/>
            <person name="Grigoriev I."/>
            <person name="Riley R."/>
            <person name="Granchi Z."/>
        </authorList>
    </citation>
    <scope>NUCLEOTIDE SEQUENCE [LARGE SCALE GENOMIC DNA]</scope>
    <source>
        <strain evidence="1 2">CBS 132785</strain>
    </source>
</reference>
<keyword evidence="2" id="KW-1185">Reference proteome</keyword>
<comment type="caution">
    <text evidence="1">The sequence shown here is derived from an EMBL/GenBank/DDBJ whole genome shotgun (WGS) entry which is preliminary data.</text>
</comment>
<name>A0A1Q5UCU5_9EURO</name>
<evidence type="ECO:0000313" key="2">
    <source>
        <dbReference type="Proteomes" id="UP000186955"/>
    </source>
</evidence>